<evidence type="ECO:0000313" key="2">
    <source>
        <dbReference type="Proteomes" id="UP001148662"/>
    </source>
</evidence>
<comment type="caution">
    <text evidence="1">The sequence shown here is derived from an EMBL/GenBank/DDBJ whole genome shotgun (WGS) entry which is preliminary data.</text>
</comment>
<gene>
    <name evidence="1" type="ORF">NM688_g6203</name>
</gene>
<sequence>MPNKKKDPAGWRARRIAQAQKTRQKTLLTKKQLKLAMIDEDEEEEEDPRPITLPSESPPPLPALFSEPPPSPQVILHDEEPLVGHESRPNSVPVDNEIPLAMGSAEDHDESQLQLFIRELTVLLKKYNLRWGDAVEYISDPDNKEGTLRYHGFFKDKGRVRRVLTNWTSYKNPVAREQVNEWAISHISKMIVQEGNAATRDGFLQSRKRPVDESFALDFDLETLYSKVARLCPTMTALTRAFGTTARQKAKMGPERQAQKDKRIASVMITLLGERSQRNSYAKHVIGLYLYAAGAQRQVMSVCSSLGISSSYSTIAGTKRFKDEFSKTNNMHPSHLSDDDEPSDSDASDEELANGNEHERAEEDSRSRPSAKISTTSQQSDGVAATQDATVEEVEDEENEQATDSCSASAGLPRGTRGVGVLRRLSEASRQTARSVFKKTPCSTVYDNINWQNKVAEQVIGRKDAQENGTCASIFPLHGADQGDMNTDDLLKTYEQAPLLTLHDILLTPDERKLHRECMLHTLLRIVVNHGGAGFKKFEQDVRNSLPTTEDQIDVHKTDVYPLPAMDIDESSTSGNAEVVDAIYTELGLDLNSAEFFETCRIVNGDQLSIARLRGSSNDRIGHDSFRRSYLNLIPTNGLFHGQLHVAFGTLETHFGSSSSGPHNPGSLSHHNTVLDRKPIVLSSFPPYRTCRDLIFVSLYARVLHCLELVAEKPLEDYAQGLTFTQLREDIETLYNTYADSPTVDKLRAQRADSEAPDGTTTAGDMVFENAILFLRDALIMREFNDAIKSGDSGRVIVCLKNLALFYRGCGRTKYAYEMLVLIHHLTHIWPKPLRDIIIHNWVVNPTGRPNSFVPVDLLQEHMNFWIKAVYQAQGSNASWEWLAMVSPCINILRTLTEQINDTLGSKQGKKHHSPDLSFDIAELMKSLRRHGVYSKQPGRTFDDRKAVIPDVLVKGIQEIQKPLTEYNALFERLRRRRRIKPLILDGWQVPDTTEAGSNIEEVEQPVSIQAKGGNDLVDFEDGTEATLLHLTEDEDGELDGDATESSGEDDLPDSDFVSEDEFFGAMDDEDDETIVGSFLESMDDVDLLMD</sequence>
<accession>A0ACC1SIS7</accession>
<name>A0ACC1SIS7_9APHY</name>
<dbReference type="EMBL" id="JANHOG010001242">
    <property type="protein sequence ID" value="KAJ3540608.1"/>
    <property type="molecule type" value="Genomic_DNA"/>
</dbReference>
<evidence type="ECO:0000313" key="1">
    <source>
        <dbReference type="EMBL" id="KAJ3540608.1"/>
    </source>
</evidence>
<dbReference type="Proteomes" id="UP001148662">
    <property type="component" value="Unassembled WGS sequence"/>
</dbReference>
<protein>
    <submittedName>
        <fullName evidence="1">Uncharacterized protein</fullName>
    </submittedName>
</protein>
<reference evidence="1" key="1">
    <citation type="submission" date="2022-07" db="EMBL/GenBank/DDBJ databases">
        <title>Genome Sequence of Phlebia brevispora.</title>
        <authorList>
            <person name="Buettner E."/>
        </authorList>
    </citation>
    <scope>NUCLEOTIDE SEQUENCE</scope>
    <source>
        <strain evidence="1">MPL23</strain>
    </source>
</reference>
<keyword evidence="2" id="KW-1185">Reference proteome</keyword>
<proteinExistence type="predicted"/>
<organism evidence="1 2">
    <name type="scientific">Phlebia brevispora</name>
    <dbReference type="NCBI Taxonomy" id="194682"/>
    <lineage>
        <taxon>Eukaryota</taxon>
        <taxon>Fungi</taxon>
        <taxon>Dikarya</taxon>
        <taxon>Basidiomycota</taxon>
        <taxon>Agaricomycotina</taxon>
        <taxon>Agaricomycetes</taxon>
        <taxon>Polyporales</taxon>
        <taxon>Meruliaceae</taxon>
        <taxon>Phlebia</taxon>
    </lineage>
</organism>